<accession>A0A0D5YRQ2</accession>
<dbReference type="Proteomes" id="UP000032726">
    <property type="component" value="Chromosome"/>
</dbReference>
<dbReference type="SMART" id="SM00935">
    <property type="entry name" value="OmpH"/>
    <property type="match status" value="1"/>
</dbReference>
<gene>
    <name evidence="3" type="ORF">VC82_1342</name>
</gene>
<dbReference type="PANTHER" id="PTHR35089:SF1">
    <property type="entry name" value="CHAPERONE PROTEIN SKP"/>
    <property type="match status" value="1"/>
</dbReference>
<dbReference type="Gene3D" id="3.30.910.20">
    <property type="entry name" value="Skp domain"/>
    <property type="match status" value="1"/>
</dbReference>
<proteinExistence type="inferred from homology"/>
<dbReference type="STRING" id="516051.VC82_1342"/>
<dbReference type="InterPro" id="IPR005632">
    <property type="entry name" value="Chaperone_Skp"/>
</dbReference>
<evidence type="ECO:0000313" key="4">
    <source>
        <dbReference type="Proteomes" id="UP000032726"/>
    </source>
</evidence>
<dbReference type="RefSeq" id="WP_045801680.1">
    <property type="nucleotide sequence ID" value="NZ_CP011071.1"/>
</dbReference>
<organism evidence="3 4">
    <name type="scientific">Flagellimonas lutaonensis</name>
    <dbReference type="NCBI Taxonomy" id="516051"/>
    <lineage>
        <taxon>Bacteria</taxon>
        <taxon>Pseudomonadati</taxon>
        <taxon>Bacteroidota</taxon>
        <taxon>Flavobacteriia</taxon>
        <taxon>Flavobacteriales</taxon>
        <taxon>Flavobacteriaceae</taxon>
        <taxon>Flagellimonas</taxon>
    </lineage>
</organism>
<dbReference type="OrthoDB" id="1145062at2"/>
<dbReference type="EMBL" id="CP011071">
    <property type="protein sequence ID" value="AKA34970.1"/>
    <property type="molecule type" value="Genomic_DNA"/>
</dbReference>
<dbReference type="GO" id="GO:0005829">
    <property type="term" value="C:cytosol"/>
    <property type="evidence" value="ECO:0007669"/>
    <property type="project" value="TreeGrafter"/>
</dbReference>
<keyword evidence="4" id="KW-1185">Reference proteome</keyword>
<dbReference type="GO" id="GO:0050821">
    <property type="term" value="P:protein stabilization"/>
    <property type="evidence" value="ECO:0007669"/>
    <property type="project" value="TreeGrafter"/>
</dbReference>
<name>A0A0D5YRQ2_9FLAO</name>
<dbReference type="HOGENOM" id="CLU_053320_2_0_10"/>
<keyword evidence="2" id="KW-0732">Signal</keyword>
<evidence type="ECO:0000313" key="3">
    <source>
        <dbReference type="EMBL" id="AKA34970.1"/>
    </source>
</evidence>
<dbReference type="GO" id="GO:0051082">
    <property type="term" value="F:unfolded protein binding"/>
    <property type="evidence" value="ECO:0007669"/>
    <property type="project" value="InterPro"/>
</dbReference>
<evidence type="ECO:0000256" key="1">
    <source>
        <dbReference type="ARBA" id="ARBA00009091"/>
    </source>
</evidence>
<dbReference type="InterPro" id="IPR024930">
    <property type="entry name" value="Skp_dom_sf"/>
</dbReference>
<dbReference type="PANTHER" id="PTHR35089">
    <property type="entry name" value="CHAPERONE PROTEIN SKP"/>
    <property type="match status" value="1"/>
</dbReference>
<dbReference type="PROSITE" id="PS51257">
    <property type="entry name" value="PROKAR_LIPOPROTEIN"/>
    <property type="match status" value="1"/>
</dbReference>
<dbReference type="PATRIC" id="fig|516051.4.peg.1388"/>
<protein>
    <submittedName>
        <fullName evidence="3">Membrane protein</fullName>
    </submittedName>
</protein>
<dbReference type="SUPFAM" id="SSF111384">
    <property type="entry name" value="OmpH-like"/>
    <property type="match status" value="1"/>
</dbReference>
<dbReference type="KEGG" id="mlt:VC82_1342"/>
<sequence length="168" mass="19010">MKKLFVSLLIILAAACQQQKIGYVDTVELLDGYQEKMDAEARFNTKRDAFTKKRDSISQAFQLELQDFQAKAQKMSQKNAQEQYGLLQQKGQFVGQQLQQEEQQLQQIGQTEIDSIVSKVKKEIKAYGKTNGYAFILSGGEGGAVLYGNEADDLTEEVLKILNEKYKK</sequence>
<dbReference type="AlphaFoldDB" id="A0A0D5YRQ2"/>
<evidence type="ECO:0000256" key="2">
    <source>
        <dbReference type="ARBA" id="ARBA00022729"/>
    </source>
</evidence>
<dbReference type="Pfam" id="PF03938">
    <property type="entry name" value="OmpH"/>
    <property type="match status" value="1"/>
</dbReference>
<comment type="similarity">
    <text evidence="1">Belongs to the Skp family.</text>
</comment>
<reference evidence="3 4" key="1">
    <citation type="submission" date="2015-03" db="EMBL/GenBank/DDBJ databases">
        <title>Complete genome sequence of Muricauda lutaonensis CC-HSB-11T, isolated from a coastal hot spring.</title>
        <authorList>
            <person name="Kim K.M."/>
        </authorList>
    </citation>
    <scope>NUCLEOTIDE SEQUENCE [LARGE SCALE GENOMIC DNA]</scope>
    <source>
        <strain evidence="3 4">CC-HSB-11</strain>
    </source>
</reference>